<sequence length="211" mass="22844">MESAADNSAAARELQIIEAKDSGSGRTAYEVEQTKNCTTLPEESVPIQRAAKASVMAGDCCRTDNGWLQFEELHQRRNNNNTFAEKNNNIIVASSSLQIMHCAAAPLAGTASTTTAATVTTILHQKSHHNNNNNNNVGAPFIVGLEEEEEEEISGEEGEGETLQLFPLCSDTRISRSRSGEIIGGKTVETSGMNSTNLTPLQFFEFLPLKN</sequence>
<gene>
    <name evidence="2" type="primary">LOC111008990</name>
</gene>
<evidence type="ECO:0000313" key="1">
    <source>
        <dbReference type="Proteomes" id="UP000504603"/>
    </source>
</evidence>
<reference evidence="2" key="1">
    <citation type="submission" date="2025-08" db="UniProtKB">
        <authorList>
            <consortium name="RefSeq"/>
        </authorList>
    </citation>
    <scope>IDENTIFICATION</scope>
    <source>
        <strain evidence="2">OHB3-1</strain>
    </source>
</reference>
<organism evidence="1 2">
    <name type="scientific">Momordica charantia</name>
    <name type="common">Bitter gourd</name>
    <name type="synonym">Balsam pear</name>
    <dbReference type="NCBI Taxonomy" id="3673"/>
    <lineage>
        <taxon>Eukaryota</taxon>
        <taxon>Viridiplantae</taxon>
        <taxon>Streptophyta</taxon>
        <taxon>Embryophyta</taxon>
        <taxon>Tracheophyta</taxon>
        <taxon>Spermatophyta</taxon>
        <taxon>Magnoliopsida</taxon>
        <taxon>eudicotyledons</taxon>
        <taxon>Gunneridae</taxon>
        <taxon>Pentapetalae</taxon>
        <taxon>rosids</taxon>
        <taxon>fabids</taxon>
        <taxon>Cucurbitales</taxon>
        <taxon>Cucurbitaceae</taxon>
        <taxon>Momordiceae</taxon>
        <taxon>Momordica</taxon>
    </lineage>
</organism>
<dbReference type="KEGG" id="mcha:111008990"/>
<evidence type="ECO:0000313" key="2">
    <source>
        <dbReference type="RefSeq" id="XP_022137573.1"/>
    </source>
</evidence>
<protein>
    <submittedName>
        <fullName evidence="2">Uncharacterized protein LOC111008990</fullName>
    </submittedName>
</protein>
<name>A0A6J1CAP6_MOMCH</name>
<keyword evidence="1" id="KW-1185">Reference proteome</keyword>
<dbReference type="Proteomes" id="UP000504603">
    <property type="component" value="Unplaced"/>
</dbReference>
<dbReference type="AlphaFoldDB" id="A0A6J1CAP6"/>
<accession>A0A6J1CAP6</accession>
<dbReference type="GeneID" id="111008990"/>
<dbReference type="OrthoDB" id="1918181at2759"/>
<proteinExistence type="predicted"/>
<dbReference type="RefSeq" id="XP_022137573.1">
    <property type="nucleotide sequence ID" value="XM_022281881.1"/>
</dbReference>